<dbReference type="SUPFAM" id="SSF51556">
    <property type="entry name" value="Metallo-dependent hydrolases"/>
    <property type="match status" value="1"/>
</dbReference>
<keyword evidence="3" id="KW-0378">Hydrolase</keyword>
<protein>
    <submittedName>
        <fullName evidence="3">Amidohydrolase</fullName>
    </submittedName>
</protein>
<evidence type="ECO:0000256" key="1">
    <source>
        <dbReference type="SAM" id="Phobius"/>
    </source>
</evidence>
<keyword evidence="4" id="KW-1185">Reference proteome</keyword>
<dbReference type="InterPro" id="IPR006311">
    <property type="entry name" value="TAT_signal"/>
</dbReference>
<dbReference type="InterPro" id="IPR013108">
    <property type="entry name" value="Amidohydro_3"/>
</dbReference>
<keyword evidence="1" id="KW-1133">Transmembrane helix</keyword>
<evidence type="ECO:0000313" key="3">
    <source>
        <dbReference type="EMBL" id="BCB90263.1"/>
    </source>
</evidence>
<dbReference type="SUPFAM" id="SSF51338">
    <property type="entry name" value="Composite domain of metallo-dependent hydrolases"/>
    <property type="match status" value="1"/>
</dbReference>
<dbReference type="InterPro" id="IPR011059">
    <property type="entry name" value="Metal-dep_hydrolase_composite"/>
</dbReference>
<dbReference type="Proteomes" id="UP000503011">
    <property type="component" value="Chromosome"/>
</dbReference>
<reference evidence="3 4" key="1">
    <citation type="submission" date="2020-03" db="EMBL/GenBank/DDBJ databases">
        <title>Whole genome shotgun sequence of Phytohabitans suffuscus NBRC 105367.</title>
        <authorList>
            <person name="Komaki H."/>
            <person name="Tamura T."/>
        </authorList>
    </citation>
    <scope>NUCLEOTIDE SEQUENCE [LARGE SCALE GENOMIC DNA]</scope>
    <source>
        <strain evidence="3 4">NBRC 105367</strain>
    </source>
</reference>
<feature type="transmembrane region" description="Helical" evidence="1">
    <location>
        <begin position="21"/>
        <end position="46"/>
    </location>
</feature>
<name>A0A6F8YW89_9ACTN</name>
<dbReference type="Gene3D" id="3.10.310.70">
    <property type="match status" value="1"/>
</dbReference>
<evidence type="ECO:0000259" key="2">
    <source>
        <dbReference type="Pfam" id="PF07969"/>
    </source>
</evidence>
<feature type="domain" description="Amidohydrolase 3" evidence="2">
    <location>
        <begin position="105"/>
        <end position="566"/>
    </location>
</feature>
<keyword evidence="1" id="KW-0812">Transmembrane</keyword>
<dbReference type="Gene3D" id="2.30.40.10">
    <property type="entry name" value="Urease, subunit C, domain 1"/>
    <property type="match status" value="2"/>
</dbReference>
<dbReference type="Pfam" id="PF07969">
    <property type="entry name" value="Amidohydro_3"/>
    <property type="match status" value="1"/>
</dbReference>
<accession>A0A6F8YW89</accession>
<gene>
    <name evidence="3" type="ORF">Psuf_075760</name>
</gene>
<dbReference type="InterPro" id="IPR032466">
    <property type="entry name" value="Metal_Hydrolase"/>
</dbReference>
<keyword evidence="1" id="KW-0472">Membrane</keyword>
<dbReference type="PANTHER" id="PTHR22642">
    <property type="entry name" value="IMIDAZOLONEPROPIONASE"/>
    <property type="match status" value="1"/>
</dbReference>
<sequence length="568" mass="60872">MHRDGDRAMPGFGRRDLLKAGAAAGVVGAAAGVVGAAAGVAGAVAAPGSASAHGSSHGPADRIALVNGRIHTMDKRGSVVNAVLVEDGVFAEVGRDVPRGGPGLKVIDLRGRTVVPGIIEGHVHIVSLANRPGYHVVIENARDVREIQELLAKRRRGVPRGEFVTAMGGWHPNMFAERRVPTLAELDAAVPDRPVLLFQNFSGPARTNSLGKAFLETASIPVVVAADGTIAAGAQSNAALYHLRVRQTFEDKKRSTRDAMAYSASVGLTASLDQVLFPTPGPLAPTQSLSNLDHYRMYDPWLAVHADGDAIVRLQTNFLHNQNDVNLPELKERLRNVFPLFGDDMLMTGAIGEWGAPGDGSGAAWLEAQRVIAQARWRNTNRALSLAQFQNIVAAYEAVDAEFGIKDLRWTVHHVPFVTRELLDRLGALGGSVQVGTFRYPSGTAGASGSPLRSILDSGIPHAGIHMDGVHIAPLNPFFGLYYAVTGRNALGDLINDGEQVTRAEALRMFTVNNAWHLSMEDRIGSIEKGKLADLVVLDRDYFSVPAEDIKRIRPVLTMVGGKVVHER</sequence>
<dbReference type="KEGG" id="psuu:Psuf_075760"/>
<dbReference type="PROSITE" id="PS51318">
    <property type="entry name" value="TAT"/>
    <property type="match status" value="1"/>
</dbReference>
<dbReference type="AlphaFoldDB" id="A0A6F8YW89"/>
<reference evidence="3 4" key="2">
    <citation type="submission" date="2020-03" db="EMBL/GenBank/DDBJ databases">
        <authorList>
            <person name="Ichikawa N."/>
            <person name="Kimura A."/>
            <person name="Kitahashi Y."/>
            <person name="Uohara A."/>
        </authorList>
    </citation>
    <scope>NUCLEOTIDE SEQUENCE [LARGE SCALE GENOMIC DNA]</scope>
    <source>
        <strain evidence="3 4">NBRC 105367</strain>
    </source>
</reference>
<dbReference type="EMBL" id="AP022871">
    <property type="protein sequence ID" value="BCB90263.1"/>
    <property type="molecule type" value="Genomic_DNA"/>
</dbReference>
<dbReference type="Gene3D" id="3.20.20.140">
    <property type="entry name" value="Metal-dependent hydrolases"/>
    <property type="match status" value="2"/>
</dbReference>
<dbReference type="PANTHER" id="PTHR22642:SF21">
    <property type="entry name" value="PERIPLASMIC PROTEIN"/>
    <property type="match status" value="1"/>
</dbReference>
<proteinExistence type="predicted"/>
<evidence type="ECO:0000313" key="4">
    <source>
        <dbReference type="Proteomes" id="UP000503011"/>
    </source>
</evidence>
<organism evidence="3 4">
    <name type="scientific">Phytohabitans suffuscus</name>
    <dbReference type="NCBI Taxonomy" id="624315"/>
    <lineage>
        <taxon>Bacteria</taxon>
        <taxon>Bacillati</taxon>
        <taxon>Actinomycetota</taxon>
        <taxon>Actinomycetes</taxon>
        <taxon>Micromonosporales</taxon>
        <taxon>Micromonosporaceae</taxon>
    </lineage>
</organism>
<dbReference type="GO" id="GO:0016810">
    <property type="term" value="F:hydrolase activity, acting on carbon-nitrogen (but not peptide) bonds"/>
    <property type="evidence" value="ECO:0007669"/>
    <property type="project" value="InterPro"/>
</dbReference>